<proteinExistence type="predicted"/>
<accession>A0A5J4WCV8</accession>
<name>A0A5J4WCV8_9EUKA</name>
<dbReference type="EMBL" id="SNRW01002548">
    <property type="protein sequence ID" value="KAA6392412.1"/>
    <property type="molecule type" value="Genomic_DNA"/>
</dbReference>
<dbReference type="Proteomes" id="UP000324800">
    <property type="component" value="Unassembled WGS sequence"/>
</dbReference>
<protein>
    <submittedName>
        <fullName evidence="1">Uncharacterized protein</fullName>
    </submittedName>
</protein>
<feature type="non-terminal residue" evidence="1">
    <location>
        <position position="1"/>
    </location>
</feature>
<evidence type="ECO:0000313" key="1">
    <source>
        <dbReference type="EMBL" id="KAA6392412.1"/>
    </source>
</evidence>
<gene>
    <name evidence="1" type="ORF">EZS28_012060</name>
</gene>
<sequence length="120" mass="13978">KRVLEIIDTKGCIFPYQIREEAAKFRREPPSRCWYLFFIGRNQSSIGFAKAVKKEEARLRISQQTIETYGEIIHKFVEGTLADLVYCADEVGYAGFCDTHNRRVIVRAANKNKELYIRVD</sequence>
<organism evidence="1 2">
    <name type="scientific">Streblomastix strix</name>
    <dbReference type="NCBI Taxonomy" id="222440"/>
    <lineage>
        <taxon>Eukaryota</taxon>
        <taxon>Metamonada</taxon>
        <taxon>Preaxostyla</taxon>
        <taxon>Oxymonadida</taxon>
        <taxon>Streblomastigidae</taxon>
        <taxon>Streblomastix</taxon>
    </lineage>
</organism>
<reference evidence="1 2" key="1">
    <citation type="submission" date="2019-03" db="EMBL/GenBank/DDBJ databases">
        <title>Single cell metagenomics reveals metabolic interactions within the superorganism composed of flagellate Streblomastix strix and complex community of Bacteroidetes bacteria on its surface.</title>
        <authorList>
            <person name="Treitli S.C."/>
            <person name="Kolisko M."/>
            <person name="Husnik F."/>
            <person name="Keeling P."/>
            <person name="Hampl V."/>
        </authorList>
    </citation>
    <scope>NUCLEOTIDE SEQUENCE [LARGE SCALE GENOMIC DNA]</scope>
    <source>
        <strain evidence="1">ST1C</strain>
    </source>
</reference>
<dbReference type="AlphaFoldDB" id="A0A5J4WCV8"/>
<evidence type="ECO:0000313" key="2">
    <source>
        <dbReference type="Proteomes" id="UP000324800"/>
    </source>
</evidence>
<comment type="caution">
    <text evidence="1">The sequence shown here is derived from an EMBL/GenBank/DDBJ whole genome shotgun (WGS) entry which is preliminary data.</text>
</comment>